<dbReference type="Gene3D" id="3.30.70.3490">
    <property type="match status" value="1"/>
</dbReference>
<dbReference type="PROSITE" id="PS50003">
    <property type="entry name" value="PH_DOMAIN"/>
    <property type="match status" value="1"/>
</dbReference>
<evidence type="ECO:0000256" key="3">
    <source>
        <dbReference type="ARBA" id="ARBA00022448"/>
    </source>
</evidence>
<dbReference type="InterPro" id="IPR041680">
    <property type="entry name" value="PH_8"/>
</dbReference>
<dbReference type="InterPro" id="IPR037239">
    <property type="entry name" value="OSBP_sf"/>
</dbReference>
<dbReference type="Pfam" id="PF01237">
    <property type="entry name" value="Oxysterol_BP"/>
    <property type="match status" value="1"/>
</dbReference>
<keyword evidence="6 9" id="KW-0445">Lipid transport</keyword>
<dbReference type="SUPFAM" id="SSF50729">
    <property type="entry name" value="PH domain-like"/>
    <property type="match status" value="1"/>
</dbReference>
<dbReference type="InterPro" id="IPR001849">
    <property type="entry name" value="PH_domain"/>
</dbReference>
<feature type="region of interest" description="Disordered" evidence="11">
    <location>
        <begin position="486"/>
        <end position="507"/>
    </location>
</feature>
<dbReference type="SMART" id="SM00233">
    <property type="entry name" value="PH"/>
    <property type="match status" value="1"/>
</dbReference>
<protein>
    <recommendedName>
        <fullName evidence="9">Oxysterol-binding protein</fullName>
    </recommendedName>
</protein>
<comment type="similarity">
    <text evidence="2 8">Belongs to the OSBP family.</text>
</comment>
<keyword evidence="7" id="KW-0446">Lipid-binding</keyword>
<evidence type="ECO:0000313" key="13">
    <source>
        <dbReference type="EMBL" id="KAJ8320039.1"/>
    </source>
</evidence>
<comment type="caution">
    <text evidence="13">The sequence shown here is derived from an EMBL/GenBank/DDBJ whole genome shotgun (WGS) entry which is preliminary data.</text>
</comment>
<organism evidence="13 14">
    <name type="scientific">Tegillarca granosa</name>
    <name type="common">Malaysian cockle</name>
    <name type="synonym">Anadara granosa</name>
    <dbReference type="NCBI Taxonomy" id="220873"/>
    <lineage>
        <taxon>Eukaryota</taxon>
        <taxon>Metazoa</taxon>
        <taxon>Spiralia</taxon>
        <taxon>Lophotrochozoa</taxon>
        <taxon>Mollusca</taxon>
        <taxon>Bivalvia</taxon>
        <taxon>Autobranchia</taxon>
        <taxon>Pteriomorphia</taxon>
        <taxon>Arcoida</taxon>
        <taxon>Arcoidea</taxon>
        <taxon>Arcidae</taxon>
        <taxon>Tegillarca</taxon>
    </lineage>
</organism>
<keyword evidence="3 9" id="KW-0813">Transport</keyword>
<dbReference type="PROSITE" id="PS01013">
    <property type="entry name" value="OSBP"/>
    <property type="match status" value="1"/>
</dbReference>
<evidence type="ECO:0000256" key="9">
    <source>
        <dbReference type="RuleBase" id="RU003845"/>
    </source>
</evidence>
<dbReference type="InterPro" id="IPR000648">
    <property type="entry name" value="Oxysterol-bd"/>
</dbReference>
<keyword evidence="4" id="KW-0963">Cytoplasm</keyword>
<evidence type="ECO:0000256" key="5">
    <source>
        <dbReference type="ARBA" id="ARBA00022553"/>
    </source>
</evidence>
<sequence>MSSGESYAGKNKKIPVLQCSPGANRKKMTDINGKRHQFRHSDSESDSNGSDEESTTDSQVFENLRRSNDPSRQKLSNNSPVKKRKQRKNKQQWEIIEGLKDGMRCEDKPEKYQGYMMKRRRWPMKGWHKRFFSLDKGFLYYSKSPNENLKGKFHGVIDIGFSVLAFKRHRHRIDIDAEDIVYHIKVKDNNLFEEWLSRLRHHRLYRQHEISYGTKDTPRLTDIASPAEELPPLTASGVNFPEKSREHQLSTEIIRRSSFKSRDAGSQGRVAAWLLDSAGFEQCNKELYQTQNMLCELQEDLEQIKNIPFTADKAELEEVESSEKKKSRGIMRRRKEKKSDGSVNIMIDDHANNTHPTLTVSQENIRTSSSNPNLMQYEHDKSRPRSVPDYHTVKEHEQRLGENKLRDNFLTKAIQVHSNLKSLLHMMGTERDRLKLAIEHDNSSSSQGAIAALNKSLAEALKQNAELRARLMRINSESSLGDIKILTPSSPVISPPNREHNALSQSMSAESCSISEYYDAEEHYKESASEYSSEPSDEEISSELSEEFDTDITQGLSVSEDQLSGSFATGRRSQLPVAKPDTGDFSLWKLLYKNIGKDLTKMSMPVTLNEPLSALQRLCEELEYSELIDKAAEFDDPYERMVYVAAFAVSCYASSGYRAGHKPFNPLLGETFECIRVDRGWKFVGEQVSHHPPISACHCESKNFVFWQDIRMSTKFWGKSMEIQPVGHVNLLLPKYKDHYKWNKVTTCVHNLLGGQRWVDQFGEMIIRNGDIVCKLTFTKATHMSPKRHEVYGYILNQEGKIVHNLMGKWNEAFYCGHAPSARCVWRPGAMPDDYELYYGFTRFAIELNELMLEEGKVQEAENEKQRLEHVQRERRKKREEEKIEYHPKWFRKTIEGKKDCYEYAGKYWEMRSDPGFSRMTFPKLW</sequence>
<evidence type="ECO:0000259" key="12">
    <source>
        <dbReference type="PROSITE" id="PS50003"/>
    </source>
</evidence>
<dbReference type="Pfam" id="PF15409">
    <property type="entry name" value="PH_8"/>
    <property type="match status" value="1"/>
</dbReference>
<feature type="region of interest" description="Disordered" evidence="11">
    <location>
        <begin position="524"/>
        <end position="547"/>
    </location>
</feature>
<proteinExistence type="inferred from homology"/>
<dbReference type="InterPro" id="IPR011993">
    <property type="entry name" value="PH-like_dom_sf"/>
</dbReference>
<dbReference type="EMBL" id="JARBDR010000141">
    <property type="protein sequence ID" value="KAJ8320039.1"/>
    <property type="molecule type" value="Genomic_DNA"/>
</dbReference>
<feature type="compositionally biased region" description="Basic and acidic residues" evidence="11">
    <location>
        <begin position="377"/>
        <end position="387"/>
    </location>
</feature>
<keyword evidence="5" id="KW-0597">Phosphoprotein</keyword>
<feature type="compositionally biased region" description="Basic residues" evidence="11">
    <location>
        <begin position="325"/>
        <end position="336"/>
    </location>
</feature>
<evidence type="ECO:0000313" key="14">
    <source>
        <dbReference type="Proteomes" id="UP001217089"/>
    </source>
</evidence>
<evidence type="ECO:0000256" key="1">
    <source>
        <dbReference type="ARBA" id="ARBA00004496"/>
    </source>
</evidence>
<dbReference type="PANTHER" id="PTHR10972:SF203">
    <property type="entry name" value="OXYSTEROL-BINDING PROTEIN HOMOLOG 3"/>
    <property type="match status" value="1"/>
</dbReference>
<dbReference type="CDD" id="cd13287">
    <property type="entry name" value="PH_ORP3_ORP6_ORP7"/>
    <property type="match status" value="1"/>
</dbReference>
<keyword evidence="10" id="KW-0175">Coiled coil</keyword>
<feature type="compositionally biased region" description="Basic and acidic residues" evidence="11">
    <location>
        <begin position="27"/>
        <end position="43"/>
    </location>
</feature>
<evidence type="ECO:0000256" key="11">
    <source>
        <dbReference type="SAM" id="MobiDB-lite"/>
    </source>
</evidence>
<evidence type="ECO:0000256" key="10">
    <source>
        <dbReference type="SAM" id="Coils"/>
    </source>
</evidence>
<dbReference type="Gene3D" id="2.40.160.120">
    <property type="match status" value="1"/>
</dbReference>
<feature type="compositionally biased region" description="Polar residues" evidence="11">
    <location>
        <begin position="353"/>
        <end position="374"/>
    </location>
</feature>
<dbReference type="PANTHER" id="PTHR10972">
    <property type="entry name" value="OXYSTEROL-BINDING PROTEIN-RELATED"/>
    <property type="match status" value="1"/>
</dbReference>
<dbReference type="InterPro" id="IPR018494">
    <property type="entry name" value="Oxysterol-bd_CS"/>
</dbReference>
<feature type="domain" description="PH" evidence="12">
    <location>
        <begin position="109"/>
        <end position="204"/>
    </location>
</feature>
<evidence type="ECO:0000256" key="6">
    <source>
        <dbReference type="ARBA" id="ARBA00023055"/>
    </source>
</evidence>
<evidence type="ECO:0000256" key="7">
    <source>
        <dbReference type="ARBA" id="ARBA00023121"/>
    </source>
</evidence>
<accession>A0ABQ9FRZ2</accession>
<evidence type="ECO:0000256" key="4">
    <source>
        <dbReference type="ARBA" id="ARBA00022490"/>
    </source>
</evidence>
<reference evidence="13 14" key="1">
    <citation type="submission" date="2022-12" db="EMBL/GenBank/DDBJ databases">
        <title>Chromosome-level genome of Tegillarca granosa.</title>
        <authorList>
            <person name="Kim J."/>
        </authorList>
    </citation>
    <scope>NUCLEOTIDE SEQUENCE [LARGE SCALE GENOMIC DNA]</scope>
    <source>
        <strain evidence="13">Teg-2019</strain>
        <tissue evidence="13">Adductor muscle</tissue>
    </source>
</reference>
<feature type="compositionally biased region" description="Basic and acidic residues" evidence="11">
    <location>
        <begin position="63"/>
        <end position="72"/>
    </location>
</feature>
<feature type="compositionally biased region" description="Acidic residues" evidence="11">
    <location>
        <begin position="535"/>
        <end position="547"/>
    </location>
</feature>
<name>A0ABQ9FRZ2_TEGGR</name>
<keyword evidence="14" id="KW-1185">Reference proteome</keyword>
<dbReference type="Gene3D" id="2.30.29.30">
    <property type="entry name" value="Pleckstrin-homology domain (PH domain)/Phosphotyrosine-binding domain (PTB)"/>
    <property type="match status" value="1"/>
</dbReference>
<feature type="coiled-coil region" evidence="10">
    <location>
        <begin position="851"/>
        <end position="881"/>
    </location>
</feature>
<evidence type="ECO:0000256" key="8">
    <source>
        <dbReference type="RuleBase" id="RU003844"/>
    </source>
</evidence>
<gene>
    <name evidence="13" type="ORF">KUTeg_001626</name>
</gene>
<feature type="region of interest" description="Disordered" evidence="11">
    <location>
        <begin position="1"/>
        <end position="92"/>
    </location>
</feature>
<comment type="subcellular location">
    <subcellularLocation>
        <location evidence="1">Cytoplasm</location>
    </subcellularLocation>
</comment>
<feature type="compositionally biased region" description="Basic residues" evidence="11">
    <location>
        <begin position="81"/>
        <end position="90"/>
    </location>
</feature>
<evidence type="ECO:0000256" key="2">
    <source>
        <dbReference type="ARBA" id="ARBA00008842"/>
    </source>
</evidence>
<feature type="region of interest" description="Disordered" evidence="11">
    <location>
        <begin position="318"/>
        <end position="387"/>
    </location>
</feature>
<feature type="coiled-coil region" evidence="10">
    <location>
        <begin position="450"/>
        <end position="477"/>
    </location>
</feature>
<dbReference type="Proteomes" id="UP001217089">
    <property type="component" value="Unassembled WGS sequence"/>
</dbReference>
<dbReference type="SUPFAM" id="SSF144000">
    <property type="entry name" value="Oxysterol-binding protein-like"/>
    <property type="match status" value="1"/>
</dbReference>